<dbReference type="InterPro" id="IPR038050">
    <property type="entry name" value="Neuro_actylchol_rec"/>
</dbReference>
<dbReference type="Pfam" id="PF02932">
    <property type="entry name" value="Neur_chan_memb"/>
    <property type="match status" value="1"/>
</dbReference>
<feature type="transmembrane region" description="Helical" evidence="1">
    <location>
        <begin position="161"/>
        <end position="182"/>
    </location>
</feature>
<organism evidence="4 5">
    <name type="scientific">Plectus sambesii</name>
    <dbReference type="NCBI Taxonomy" id="2011161"/>
    <lineage>
        <taxon>Eukaryota</taxon>
        <taxon>Metazoa</taxon>
        <taxon>Ecdysozoa</taxon>
        <taxon>Nematoda</taxon>
        <taxon>Chromadorea</taxon>
        <taxon>Plectida</taxon>
        <taxon>Plectina</taxon>
        <taxon>Plectoidea</taxon>
        <taxon>Plectidae</taxon>
        <taxon>Plectus</taxon>
    </lineage>
</organism>
<keyword evidence="4" id="KW-1185">Reference proteome</keyword>
<name>A0A914V3R4_9BILA</name>
<evidence type="ECO:0000313" key="4">
    <source>
        <dbReference type="Proteomes" id="UP000887566"/>
    </source>
</evidence>
<feature type="domain" description="Neurotransmitter-gated ion-channel transmembrane" evidence="3">
    <location>
        <begin position="1"/>
        <end position="182"/>
    </location>
</feature>
<keyword evidence="1" id="KW-0472">Membrane</keyword>
<dbReference type="SUPFAM" id="SSF90112">
    <property type="entry name" value="Neurotransmitter-gated ion-channel transmembrane pore"/>
    <property type="match status" value="1"/>
</dbReference>
<sequence>VTLGLTTMLSMIMLLMLVANEMPRSGGNHPLIGNFILFEIGLCTAATVTTVIIMCIHQRMELQANEPPRHLLRFAYTALCIKETIDWSENDTLIKLRQRANNAERLDRLDSIPSDSNGNILSISALNQDRALNELLKMTLNIKRKAKYASIKYDWVHIFRLIDYICMFVYNLINLVVSFVVFF</sequence>
<feature type="chain" id="PRO_5038035867" evidence="2">
    <location>
        <begin position="28"/>
        <end position="183"/>
    </location>
</feature>
<dbReference type="AlphaFoldDB" id="A0A914V3R4"/>
<accession>A0A914V3R4</accession>
<reference evidence="5" key="1">
    <citation type="submission" date="2022-11" db="UniProtKB">
        <authorList>
            <consortium name="WormBaseParasite"/>
        </authorList>
    </citation>
    <scope>IDENTIFICATION</scope>
</reference>
<protein>
    <submittedName>
        <fullName evidence="5">Neurotransmitter-gated ion-channel transmembrane domain-containing protein</fullName>
    </submittedName>
</protein>
<dbReference type="WBParaSite" id="PSAMB.scaffold1508size30586.g13500.t1">
    <property type="protein sequence ID" value="PSAMB.scaffold1508size30586.g13500.t1"/>
    <property type="gene ID" value="PSAMB.scaffold1508size30586.g13500"/>
</dbReference>
<dbReference type="InterPro" id="IPR036719">
    <property type="entry name" value="Neuro-gated_channel_TM_sf"/>
</dbReference>
<keyword evidence="1" id="KW-1133">Transmembrane helix</keyword>
<feature type="transmembrane region" description="Helical" evidence="1">
    <location>
        <begin position="35"/>
        <end position="56"/>
    </location>
</feature>
<evidence type="ECO:0000256" key="2">
    <source>
        <dbReference type="SAM" id="SignalP"/>
    </source>
</evidence>
<keyword evidence="2" id="KW-0732">Signal</keyword>
<dbReference type="Proteomes" id="UP000887566">
    <property type="component" value="Unplaced"/>
</dbReference>
<evidence type="ECO:0000313" key="5">
    <source>
        <dbReference type="WBParaSite" id="PSAMB.scaffold1508size30586.g13500.t1"/>
    </source>
</evidence>
<evidence type="ECO:0000256" key="1">
    <source>
        <dbReference type="SAM" id="Phobius"/>
    </source>
</evidence>
<proteinExistence type="predicted"/>
<dbReference type="GO" id="GO:0006811">
    <property type="term" value="P:monoatomic ion transport"/>
    <property type="evidence" value="ECO:0007669"/>
    <property type="project" value="InterPro"/>
</dbReference>
<dbReference type="Gene3D" id="1.20.58.390">
    <property type="entry name" value="Neurotransmitter-gated ion-channel transmembrane domain"/>
    <property type="match status" value="1"/>
</dbReference>
<keyword evidence="1" id="KW-0812">Transmembrane</keyword>
<dbReference type="GO" id="GO:0016020">
    <property type="term" value="C:membrane"/>
    <property type="evidence" value="ECO:0007669"/>
    <property type="project" value="InterPro"/>
</dbReference>
<dbReference type="InterPro" id="IPR006029">
    <property type="entry name" value="Neurotrans-gated_channel_TM"/>
</dbReference>
<evidence type="ECO:0000259" key="3">
    <source>
        <dbReference type="Pfam" id="PF02932"/>
    </source>
</evidence>
<feature type="signal peptide" evidence="2">
    <location>
        <begin position="1"/>
        <end position="27"/>
    </location>
</feature>